<dbReference type="Pfam" id="PF06979">
    <property type="entry name" value="TMEM70"/>
    <property type="match status" value="1"/>
</dbReference>
<protein>
    <recommendedName>
        <fullName evidence="4">Transmembrane protein 186</fullName>
    </recommendedName>
</protein>
<dbReference type="InterPro" id="IPR009724">
    <property type="entry name" value="TMEM70"/>
</dbReference>
<keyword evidence="3" id="KW-1185">Reference proteome</keyword>
<dbReference type="AlphaFoldDB" id="A0A168NHD4"/>
<dbReference type="PANTHER" id="PTHR13281">
    <property type="entry name" value="TRANSMEMBRANE PROTEIN 70, MITOCHONDRIAL"/>
    <property type="match status" value="1"/>
</dbReference>
<organism evidence="2 3">
    <name type="scientific">Mucor lusitanicus CBS 277.49</name>
    <dbReference type="NCBI Taxonomy" id="747725"/>
    <lineage>
        <taxon>Eukaryota</taxon>
        <taxon>Fungi</taxon>
        <taxon>Fungi incertae sedis</taxon>
        <taxon>Mucoromycota</taxon>
        <taxon>Mucoromycotina</taxon>
        <taxon>Mucoromycetes</taxon>
        <taxon>Mucorales</taxon>
        <taxon>Mucorineae</taxon>
        <taxon>Mucoraceae</taxon>
        <taxon>Mucor</taxon>
    </lineage>
</organism>
<reference evidence="2 3" key="1">
    <citation type="submission" date="2015-06" db="EMBL/GenBank/DDBJ databases">
        <title>Expansion of signal transduction pathways in fungi by whole-genome duplication.</title>
        <authorList>
            <consortium name="DOE Joint Genome Institute"/>
            <person name="Corrochano L.M."/>
            <person name="Kuo A."/>
            <person name="Marcet-Houben M."/>
            <person name="Polaino S."/>
            <person name="Salamov A."/>
            <person name="Villalobos J.M."/>
            <person name="Alvarez M.I."/>
            <person name="Avalos J."/>
            <person name="Benito E.P."/>
            <person name="Benoit I."/>
            <person name="Burger G."/>
            <person name="Camino L.P."/>
            <person name="Canovas D."/>
            <person name="Cerda-Olmedo E."/>
            <person name="Cheng J.-F."/>
            <person name="Dominguez A."/>
            <person name="Elias M."/>
            <person name="Eslava A.P."/>
            <person name="Glaser F."/>
            <person name="Grimwood J."/>
            <person name="Gutierrez G."/>
            <person name="Heitman J."/>
            <person name="Henrissat B."/>
            <person name="Iturriaga E.A."/>
            <person name="Lang B.F."/>
            <person name="Lavin J.L."/>
            <person name="Lee S."/>
            <person name="Li W."/>
            <person name="Lindquist E."/>
            <person name="Lopez-Garcia S."/>
            <person name="Luque E.M."/>
            <person name="Marcos A.T."/>
            <person name="Martin J."/>
            <person name="Mccluskey K."/>
            <person name="Medina H.R."/>
            <person name="Miralles-Duran A."/>
            <person name="Miyazaki A."/>
            <person name="Munoz-Torres E."/>
            <person name="Oguiza J.A."/>
            <person name="Ohm R."/>
            <person name="Olmedo M."/>
            <person name="Orejas M."/>
            <person name="Ortiz-Castellanos L."/>
            <person name="Pisabarro A.G."/>
            <person name="Rodriguez-Romero J."/>
            <person name="Ruiz-Herrera J."/>
            <person name="Ruiz-Vazquez R."/>
            <person name="Sanz C."/>
            <person name="Schackwitz W."/>
            <person name="Schmutz J."/>
            <person name="Shahriari M."/>
            <person name="Shelest E."/>
            <person name="Silva-Franco F."/>
            <person name="Soanes D."/>
            <person name="Syed K."/>
            <person name="Tagua V.G."/>
            <person name="Talbot N.J."/>
            <person name="Thon M."/>
            <person name="De Vries R.P."/>
            <person name="Wiebenga A."/>
            <person name="Yadav J.S."/>
            <person name="Braun E.L."/>
            <person name="Baker S."/>
            <person name="Garre V."/>
            <person name="Horwitz B."/>
            <person name="Torres-Martinez S."/>
            <person name="Idnurm A."/>
            <person name="Herrera-Estrella A."/>
            <person name="Gabaldon T."/>
            <person name="Grigoriev I.V."/>
        </authorList>
    </citation>
    <scope>NUCLEOTIDE SEQUENCE [LARGE SCALE GENOMIC DNA]</scope>
    <source>
        <strain evidence="2 3">CBS 277.49</strain>
    </source>
</reference>
<keyword evidence="1" id="KW-0812">Transmembrane</keyword>
<dbReference type="PANTHER" id="PTHR13281:SF0">
    <property type="entry name" value="TRANSMEMBRANE PROTEIN 70, MITOCHONDRIAL"/>
    <property type="match status" value="1"/>
</dbReference>
<name>A0A168NHD4_MUCCL</name>
<feature type="transmembrane region" description="Helical" evidence="1">
    <location>
        <begin position="80"/>
        <end position="101"/>
    </location>
</feature>
<gene>
    <name evidence="2" type="ORF">MUCCIDRAFT_106843</name>
</gene>
<keyword evidence="1" id="KW-1133">Transmembrane helix</keyword>
<dbReference type="InterPro" id="IPR045325">
    <property type="entry name" value="TMEM70/TMEM186/TMEM223"/>
</dbReference>
<evidence type="ECO:0000313" key="3">
    <source>
        <dbReference type="Proteomes" id="UP000077051"/>
    </source>
</evidence>
<dbReference type="VEuPathDB" id="FungiDB:MUCCIDRAFT_106843"/>
<dbReference type="EMBL" id="AMYB01000002">
    <property type="protein sequence ID" value="OAD06274.1"/>
    <property type="molecule type" value="Genomic_DNA"/>
</dbReference>
<keyword evidence="1" id="KW-0472">Membrane</keyword>
<evidence type="ECO:0008006" key="4">
    <source>
        <dbReference type="Google" id="ProtNLM"/>
    </source>
</evidence>
<evidence type="ECO:0000313" key="2">
    <source>
        <dbReference type="EMBL" id="OAD06274.1"/>
    </source>
</evidence>
<comment type="caution">
    <text evidence="2">The sequence shown here is derived from an EMBL/GenBank/DDBJ whole genome shotgun (WGS) entry which is preliminary data.</text>
</comment>
<dbReference type="GO" id="GO:0031966">
    <property type="term" value="C:mitochondrial membrane"/>
    <property type="evidence" value="ECO:0007669"/>
    <property type="project" value="TreeGrafter"/>
</dbReference>
<dbReference type="OrthoDB" id="5386199at2759"/>
<dbReference type="Proteomes" id="UP000077051">
    <property type="component" value="Unassembled WGS sequence"/>
</dbReference>
<proteinExistence type="predicted"/>
<accession>A0A168NHD4</accession>
<evidence type="ECO:0000256" key="1">
    <source>
        <dbReference type="SAM" id="Phobius"/>
    </source>
</evidence>
<dbReference type="GO" id="GO:0033615">
    <property type="term" value="P:mitochondrial proton-transporting ATP synthase complex assembly"/>
    <property type="evidence" value="ECO:0007669"/>
    <property type="project" value="TreeGrafter"/>
</dbReference>
<sequence length="239" mass="26909">MSRRIVDIKQIARAVHYVRPYSTHSASHVEKKLIYTSPNVGLVKLVKKFSLSTLGISAVATPTVMYFWQSPAVQAAEMNSSMFIGAVMASACSTGALSFLLSPYVNSIYLHTPKQQKENTSNKKLPAISPNSTISIDTLDLFARRRTTTLQLKDLRPVASSSFMTWTVDKRVLEKQYALEQAKGIKPKINQHRFWLDQRNGMGDRDAMSSILRIVHEQDIVMPLKVAFQPRMKNLSHTN</sequence>
<feature type="transmembrane region" description="Helical" evidence="1">
    <location>
        <begin position="49"/>
        <end position="68"/>
    </location>
</feature>